<dbReference type="EMBL" id="GEDG01003287">
    <property type="protein sequence ID" value="JAP35113.1"/>
    <property type="molecule type" value="Transcribed_RNA"/>
</dbReference>
<protein>
    <submittedName>
        <fullName evidence="1">Putative ovule protein</fullName>
    </submittedName>
</protein>
<reference evidence="1" key="1">
    <citation type="submission" date="2015-12" db="EMBL/GenBank/DDBJ databases">
        <title>Gene expression during late stages of embryo sac development: a critical building block for successful pollen-pistil interactions.</title>
        <authorList>
            <person name="Liu Y."/>
            <person name="Joly V."/>
            <person name="Sabar M."/>
            <person name="Matton D.P."/>
        </authorList>
    </citation>
    <scope>NUCLEOTIDE SEQUENCE</scope>
</reference>
<name>A0A0V0ISX0_SOLCH</name>
<evidence type="ECO:0000313" key="1">
    <source>
        <dbReference type="EMBL" id="JAP35113.1"/>
    </source>
</evidence>
<proteinExistence type="predicted"/>
<sequence length="70" mass="8424">MNRRLPSVQITWFIQSNTILSHNICDRFDDSFEPIKLKKKDCTRYKFLYPTTINRVSIGQKKQKYIKQAE</sequence>
<dbReference type="AlphaFoldDB" id="A0A0V0ISX0"/>
<organism evidence="1">
    <name type="scientific">Solanum chacoense</name>
    <name type="common">Chaco potato</name>
    <dbReference type="NCBI Taxonomy" id="4108"/>
    <lineage>
        <taxon>Eukaryota</taxon>
        <taxon>Viridiplantae</taxon>
        <taxon>Streptophyta</taxon>
        <taxon>Embryophyta</taxon>
        <taxon>Tracheophyta</taxon>
        <taxon>Spermatophyta</taxon>
        <taxon>Magnoliopsida</taxon>
        <taxon>eudicotyledons</taxon>
        <taxon>Gunneridae</taxon>
        <taxon>Pentapetalae</taxon>
        <taxon>asterids</taxon>
        <taxon>lamiids</taxon>
        <taxon>Solanales</taxon>
        <taxon>Solanaceae</taxon>
        <taxon>Solanoideae</taxon>
        <taxon>Solaneae</taxon>
        <taxon>Solanum</taxon>
    </lineage>
</organism>
<accession>A0A0V0ISX0</accession>